<keyword evidence="1" id="KW-0812">Transmembrane</keyword>
<dbReference type="AlphaFoldDB" id="A0A1I0QI18"/>
<dbReference type="STRING" id="355548.SAMN04487945_2618"/>
<evidence type="ECO:0000313" key="3">
    <source>
        <dbReference type="Proteomes" id="UP000198518"/>
    </source>
</evidence>
<dbReference type="Proteomes" id="UP000198518">
    <property type="component" value="Unassembled WGS sequence"/>
</dbReference>
<dbReference type="RefSeq" id="WP_177170841.1">
    <property type="nucleotide sequence ID" value="NZ_FOJA01000001.1"/>
</dbReference>
<accession>A0A1I0QI18</accession>
<keyword evidence="1" id="KW-0472">Membrane</keyword>
<evidence type="ECO:0000256" key="1">
    <source>
        <dbReference type="SAM" id="Phobius"/>
    </source>
</evidence>
<dbReference type="EMBL" id="FOJA01000001">
    <property type="protein sequence ID" value="SEW26521.1"/>
    <property type="molecule type" value="Genomic_DNA"/>
</dbReference>
<keyword evidence="1" id="KW-1133">Transmembrane helix</keyword>
<sequence length="56" mass="5578">MTPRTILGSVLLAAGAAQLAAVPGYDHRESAVVAFAVGTLLVAAGYVVAPQTDSPL</sequence>
<evidence type="ECO:0000313" key="2">
    <source>
        <dbReference type="EMBL" id="SEW26521.1"/>
    </source>
</evidence>
<proteinExistence type="predicted"/>
<protein>
    <submittedName>
        <fullName evidence="2">Uncharacterized protein</fullName>
    </submittedName>
</protein>
<name>A0A1I0QI18_9EURY</name>
<reference evidence="2 3" key="1">
    <citation type="submission" date="2016-10" db="EMBL/GenBank/DDBJ databases">
        <authorList>
            <person name="de Groot N.N."/>
        </authorList>
    </citation>
    <scope>NUCLEOTIDE SEQUENCE [LARGE SCALE GENOMIC DNA]</scope>
    <source>
        <strain evidence="2 3">CGMCC 1.5337</strain>
    </source>
</reference>
<organism evidence="2 3">
    <name type="scientific">Halobacterium jilantaiense</name>
    <dbReference type="NCBI Taxonomy" id="355548"/>
    <lineage>
        <taxon>Archaea</taxon>
        <taxon>Methanobacteriati</taxon>
        <taxon>Methanobacteriota</taxon>
        <taxon>Stenosarchaea group</taxon>
        <taxon>Halobacteria</taxon>
        <taxon>Halobacteriales</taxon>
        <taxon>Halobacteriaceae</taxon>
        <taxon>Halobacterium</taxon>
    </lineage>
</organism>
<keyword evidence="3" id="KW-1185">Reference proteome</keyword>
<gene>
    <name evidence="2" type="ORF">SAMN04487945_2618</name>
</gene>
<feature type="transmembrane region" description="Helical" evidence="1">
    <location>
        <begin position="31"/>
        <end position="49"/>
    </location>
</feature>